<dbReference type="Gene3D" id="3.40.30.10">
    <property type="entry name" value="Glutaredoxin"/>
    <property type="match status" value="1"/>
</dbReference>
<evidence type="ECO:0000313" key="4">
    <source>
        <dbReference type="Proteomes" id="UP000184139"/>
    </source>
</evidence>
<dbReference type="PANTHER" id="PTHR42852:SF18">
    <property type="entry name" value="CHROMOSOME UNDETERMINED SCAFFOLD_47, WHOLE GENOME SHOTGUN SEQUENCE"/>
    <property type="match status" value="1"/>
</dbReference>
<dbReference type="SUPFAM" id="SSF52833">
    <property type="entry name" value="Thioredoxin-like"/>
    <property type="match status" value="1"/>
</dbReference>
<keyword evidence="1" id="KW-0732">Signal</keyword>
<accession>A0A1M5UHW6</accession>
<name>A0A1M5UHW6_9BACT</name>
<evidence type="ECO:0000256" key="1">
    <source>
        <dbReference type="SAM" id="SignalP"/>
    </source>
</evidence>
<dbReference type="InterPro" id="IPR013740">
    <property type="entry name" value="Redoxin"/>
</dbReference>
<dbReference type="InterPro" id="IPR013766">
    <property type="entry name" value="Thioredoxin_domain"/>
</dbReference>
<dbReference type="STRING" id="1121409.SAMN02745124_01169"/>
<dbReference type="CDD" id="cd02966">
    <property type="entry name" value="TlpA_like_family"/>
    <property type="match status" value="1"/>
</dbReference>
<dbReference type="InterPro" id="IPR036249">
    <property type="entry name" value="Thioredoxin-like_sf"/>
</dbReference>
<dbReference type="RefSeq" id="WP_073374171.1">
    <property type="nucleotide sequence ID" value="NZ_FQXS01000005.1"/>
</dbReference>
<dbReference type="AlphaFoldDB" id="A0A1M5UHW6"/>
<feature type="chain" id="PRO_5012680385" evidence="1">
    <location>
        <begin position="29"/>
        <end position="165"/>
    </location>
</feature>
<evidence type="ECO:0000313" key="3">
    <source>
        <dbReference type="EMBL" id="SHH62520.1"/>
    </source>
</evidence>
<gene>
    <name evidence="3" type="ORF">SAMN02745124_01169</name>
</gene>
<dbReference type="PROSITE" id="PS51352">
    <property type="entry name" value="THIOREDOXIN_2"/>
    <property type="match status" value="1"/>
</dbReference>
<dbReference type="Pfam" id="PF08534">
    <property type="entry name" value="Redoxin"/>
    <property type="match status" value="1"/>
</dbReference>
<evidence type="ECO:0000259" key="2">
    <source>
        <dbReference type="PROSITE" id="PS51352"/>
    </source>
</evidence>
<dbReference type="Proteomes" id="UP000184139">
    <property type="component" value="Unassembled WGS sequence"/>
</dbReference>
<protein>
    <submittedName>
        <fullName evidence="3">Peroxiredoxin</fullName>
    </submittedName>
</protein>
<organism evidence="3 4">
    <name type="scientific">Desulfofustis glycolicus DSM 9705</name>
    <dbReference type="NCBI Taxonomy" id="1121409"/>
    <lineage>
        <taxon>Bacteria</taxon>
        <taxon>Pseudomonadati</taxon>
        <taxon>Thermodesulfobacteriota</taxon>
        <taxon>Desulfobulbia</taxon>
        <taxon>Desulfobulbales</taxon>
        <taxon>Desulfocapsaceae</taxon>
        <taxon>Desulfofustis</taxon>
    </lineage>
</organism>
<reference evidence="3 4" key="1">
    <citation type="submission" date="2016-11" db="EMBL/GenBank/DDBJ databases">
        <authorList>
            <person name="Jaros S."/>
            <person name="Januszkiewicz K."/>
            <person name="Wedrychowicz H."/>
        </authorList>
    </citation>
    <scope>NUCLEOTIDE SEQUENCE [LARGE SCALE GENOMIC DNA]</scope>
    <source>
        <strain evidence="3 4">DSM 9705</strain>
    </source>
</reference>
<keyword evidence="4" id="KW-1185">Reference proteome</keyword>
<dbReference type="InterPro" id="IPR050553">
    <property type="entry name" value="Thioredoxin_ResA/DsbE_sf"/>
</dbReference>
<dbReference type="PROSITE" id="PS51257">
    <property type="entry name" value="PROKAR_LIPOPROTEIN"/>
    <property type="match status" value="1"/>
</dbReference>
<dbReference type="GO" id="GO:0016491">
    <property type="term" value="F:oxidoreductase activity"/>
    <property type="evidence" value="ECO:0007669"/>
    <property type="project" value="InterPro"/>
</dbReference>
<dbReference type="OrthoDB" id="9813820at2"/>
<dbReference type="PANTHER" id="PTHR42852">
    <property type="entry name" value="THIOL:DISULFIDE INTERCHANGE PROTEIN DSBE"/>
    <property type="match status" value="1"/>
</dbReference>
<sequence length="165" mass="17989">MSKRIFYAAGVSLWFLVAGCFAVVPAMAATKMPAFKLEEVASGKKIDSGIFAGKSLLITFFASWCPPCIQEIATLIDLQKTYSQSGFSVIGLSVDKEKRVVRDLVAKRDINYPVMMATDALTVSFGGVYGVPTSFLVNRSGTVVKKYTGYVPQTVLVRDLEQIID</sequence>
<feature type="signal peptide" evidence="1">
    <location>
        <begin position="1"/>
        <end position="28"/>
    </location>
</feature>
<dbReference type="EMBL" id="FQXS01000005">
    <property type="protein sequence ID" value="SHH62520.1"/>
    <property type="molecule type" value="Genomic_DNA"/>
</dbReference>
<feature type="domain" description="Thioredoxin" evidence="2">
    <location>
        <begin position="26"/>
        <end position="165"/>
    </location>
</feature>
<proteinExistence type="predicted"/>